<dbReference type="AlphaFoldDB" id="A0A239ITD0"/>
<evidence type="ECO:0000313" key="1">
    <source>
        <dbReference type="EMBL" id="SNS96642.1"/>
    </source>
</evidence>
<sequence>MQVKQVLKYAGVGFVVFFLFTRPNDAANTTENVMNGIRKGADSMAQFVSHMSS</sequence>
<dbReference type="EMBL" id="FZOD01000020">
    <property type="protein sequence ID" value="SNS96642.1"/>
    <property type="molecule type" value="Genomic_DNA"/>
</dbReference>
<keyword evidence="2" id="KW-1185">Reference proteome</keyword>
<reference evidence="1 2" key="1">
    <citation type="submission" date="2017-06" db="EMBL/GenBank/DDBJ databases">
        <authorList>
            <person name="Kim H.J."/>
            <person name="Triplett B.A."/>
        </authorList>
    </citation>
    <scope>NUCLEOTIDE SEQUENCE [LARGE SCALE GENOMIC DNA]</scope>
    <source>
        <strain evidence="1 2">CGMCC 4.2132</strain>
    </source>
</reference>
<protein>
    <submittedName>
        <fullName evidence="1">Uncharacterized protein</fullName>
    </submittedName>
</protein>
<gene>
    <name evidence="1" type="ORF">SAMN05216276_1020106</name>
</gene>
<evidence type="ECO:0000313" key="2">
    <source>
        <dbReference type="Proteomes" id="UP000198282"/>
    </source>
</evidence>
<dbReference type="Proteomes" id="UP000198282">
    <property type="component" value="Unassembled WGS sequence"/>
</dbReference>
<proteinExistence type="predicted"/>
<name>A0A239ITD0_9ACTN</name>
<organism evidence="1 2">
    <name type="scientific">Streptosporangium subroseum</name>
    <dbReference type="NCBI Taxonomy" id="106412"/>
    <lineage>
        <taxon>Bacteria</taxon>
        <taxon>Bacillati</taxon>
        <taxon>Actinomycetota</taxon>
        <taxon>Actinomycetes</taxon>
        <taxon>Streptosporangiales</taxon>
        <taxon>Streptosporangiaceae</taxon>
        <taxon>Streptosporangium</taxon>
    </lineage>
</organism>
<accession>A0A239ITD0</accession>